<dbReference type="InterPro" id="IPR002763">
    <property type="entry name" value="DUF72"/>
</dbReference>
<name>A0ABV2EGH3_9CAUL</name>
<dbReference type="SUPFAM" id="SSF117396">
    <property type="entry name" value="TM1631-like"/>
    <property type="match status" value="1"/>
</dbReference>
<proteinExistence type="predicted"/>
<dbReference type="Pfam" id="PF01904">
    <property type="entry name" value="DUF72"/>
    <property type="match status" value="1"/>
</dbReference>
<comment type="caution">
    <text evidence="1">The sequence shown here is derived from an EMBL/GenBank/DDBJ whole genome shotgun (WGS) entry which is preliminary data.</text>
</comment>
<dbReference type="InterPro" id="IPR036520">
    <property type="entry name" value="UPF0759_sf"/>
</dbReference>
<accession>A0ABV2EGH3</accession>
<organism evidence="1 2">
    <name type="scientific">Phenylobacterium koreense</name>
    <dbReference type="NCBI Taxonomy" id="266125"/>
    <lineage>
        <taxon>Bacteria</taxon>
        <taxon>Pseudomonadati</taxon>
        <taxon>Pseudomonadota</taxon>
        <taxon>Alphaproteobacteria</taxon>
        <taxon>Caulobacterales</taxon>
        <taxon>Caulobacteraceae</taxon>
        <taxon>Phenylobacterium</taxon>
    </lineage>
</organism>
<sequence length="240" mass="27456">MTALRIGCSGWAYRDWVGPFYPKGTRSKDLLTFYASRFDTTEINASFYRLPSAKVVAGWAASVPKDFCFSWKVSRYITHNKKLRDCADSIDLVYDRMSGLGDREGPSLIQLPPGLRRDDARLADFLDLLPRGRHVVEFRHSSWFEKRVFDLLADRGVSLCISDHHHAPAPWEKTAPFVYVRGHGPGGRYRDRYPQAELKSWAVRIRRWRRQGADVYAYFDNDIKSAAPADAALLKQLIAS</sequence>
<keyword evidence="2" id="KW-1185">Reference proteome</keyword>
<dbReference type="Proteomes" id="UP001549110">
    <property type="component" value="Unassembled WGS sequence"/>
</dbReference>
<reference evidence="1 2" key="1">
    <citation type="submission" date="2024-06" db="EMBL/GenBank/DDBJ databases">
        <title>Genomic Encyclopedia of Type Strains, Phase IV (KMG-IV): sequencing the most valuable type-strain genomes for metagenomic binning, comparative biology and taxonomic classification.</title>
        <authorList>
            <person name="Goeker M."/>
        </authorList>
    </citation>
    <scope>NUCLEOTIDE SEQUENCE [LARGE SCALE GENOMIC DNA]</scope>
    <source>
        <strain evidence="1 2">DSM 17809</strain>
    </source>
</reference>
<dbReference type="PANTHER" id="PTHR30348:SF4">
    <property type="entry name" value="DUF72 DOMAIN-CONTAINING PROTEIN"/>
    <property type="match status" value="1"/>
</dbReference>
<dbReference type="EMBL" id="JBEPLU010000001">
    <property type="protein sequence ID" value="MET3526141.1"/>
    <property type="molecule type" value="Genomic_DNA"/>
</dbReference>
<gene>
    <name evidence="1" type="ORF">ABID41_001236</name>
</gene>
<dbReference type="RefSeq" id="WP_331932796.1">
    <property type="nucleotide sequence ID" value="NZ_JBEPLU010000001.1"/>
</dbReference>
<evidence type="ECO:0000313" key="1">
    <source>
        <dbReference type="EMBL" id="MET3526141.1"/>
    </source>
</evidence>
<dbReference type="PANTHER" id="PTHR30348">
    <property type="entry name" value="UNCHARACTERIZED PROTEIN YECE"/>
    <property type="match status" value="1"/>
</dbReference>
<protein>
    <submittedName>
        <fullName evidence="1">Uncharacterized protein YecE (DUF72 family)</fullName>
    </submittedName>
</protein>
<dbReference type="Gene3D" id="3.20.20.410">
    <property type="entry name" value="Protein of unknown function UPF0759"/>
    <property type="match status" value="1"/>
</dbReference>
<evidence type="ECO:0000313" key="2">
    <source>
        <dbReference type="Proteomes" id="UP001549110"/>
    </source>
</evidence>